<reference evidence="3" key="1">
    <citation type="submission" date="2025-08" db="UniProtKB">
        <authorList>
            <consortium name="RefSeq"/>
        </authorList>
    </citation>
    <scope>IDENTIFICATION</scope>
</reference>
<sequence>MSVASRERLIESVNSKNDAELFTLLRENKSKESSVDLEDWLQALQHSQVRELWRKLCDWISEILLSNVLEGDEGTPEDQKKASGILGSIISLAIITVCIEDPFVPEELLEAAVILHGVLPSLPDFLDEVKNGIARLCEAWQVAELEESDSLTSNTIVYLLARSLRPKAAFVDIVRVVSMSGAIQQHVQAGNETVTNMLLHCMIRREYLLKPKSRGFLASLFDLQTDFIDSLHKTIKNQIPVCTNSLLNSYGEIYFKAWTSSTGPTREKIEMDCVQDLMYHAVHARRQGSRPLSFCLHKLLNYFHSHKLQRGVEAMLLRLYEPILWRALKVANGTVRANAAALLFDVFPLQSPDADKVENDALKQRQFDVFNMLLNDPVPVVRATAALGIFNVCKNYWELIPAPLICFYMNKLLVELIHDSSSADVRVAILEGVMLLLGNHLSHTTLVPLLPNLQFCLHDSSTMVRIALVKLLLKIKGQRAIKYWKVAPIENLLAQLEVDGDAVGDRIVRLVFSSFLPREKPAEAQLDRCLSLLTSSRGAARVFYKHVHRHMSVEDIGKYILLLGQCVVACIKRELREEMENNESSDGEAPSSVDVTNEQSSIEMELSLKDTELMSGLLEVIYILWSSIDAQLLLPTMCRVKDSLQIRFARALPLMAKGFDDAIERRLKQSETVSELASDATLADALTLYCKLEVLLHDTNKITNAVTAMEEILTWADRELLPFLKQDNTRVVMEDTVDTNKEKSHDSLACDIIKGIVDMSADIIQCGIGDQEFAQQTYTFVSAIMQTDDGYKAMSSIVRVMYQLADVSCSGEAAADAEERDAGCGHLVGPMLDRITLTMGKLVRRKPEEAEQLMAEVRLGFMETILLYHRRSMHANGGPYVDVIGTLLTAMLAELAVYVKKEQHVEGFTSISAMPPVSQFFLLIITSRTSLLLAMLSQLQDWLQEEGIFQTVAEHYAVILLIDVLKTVKNQKMAALLDAMTCILASLNKVASPANKQEESMDDCDVQQEQDLMKAAIAVAQTHIDSHTVAATC</sequence>
<organism evidence="2 3">
    <name type="scientific">Priapulus caudatus</name>
    <name type="common">Priapulid worm</name>
    <dbReference type="NCBI Taxonomy" id="37621"/>
    <lineage>
        <taxon>Eukaryota</taxon>
        <taxon>Metazoa</taxon>
        <taxon>Ecdysozoa</taxon>
        <taxon>Scalidophora</taxon>
        <taxon>Priapulida</taxon>
        <taxon>Priapulimorpha</taxon>
        <taxon>Priapulimorphida</taxon>
        <taxon>Priapulidae</taxon>
        <taxon>Priapulus</taxon>
    </lineage>
</organism>
<keyword evidence="2" id="KW-1185">Reference proteome</keyword>
<dbReference type="SUPFAM" id="SSF48371">
    <property type="entry name" value="ARM repeat"/>
    <property type="match status" value="1"/>
</dbReference>
<dbReference type="Gene3D" id="1.25.10.10">
    <property type="entry name" value="Leucine-rich Repeat Variant"/>
    <property type="match status" value="1"/>
</dbReference>
<dbReference type="GeneID" id="106806015"/>
<dbReference type="Pfam" id="PF12422">
    <property type="entry name" value="Condensin2nSMC"/>
    <property type="match status" value="1"/>
</dbReference>
<accession>A0ABM1DTQ6</accession>
<feature type="region of interest" description="Disordered" evidence="1">
    <location>
        <begin position="579"/>
        <end position="598"/>
    </location>
</feature>
<dbReference type="InterPro" id="IPR024741">
    <property type="entry name" value="Condensin2_G2"/>
</dbReference>
<evidence type="ECO:0000313" key="2">
    <source>
        <dbReference type="Proteomes" id="UP000695022"/>
    </source>
</evidence>
<gene>
    <name evidence="3" type="primary">LOC106806015</name>
</gene>
<proteinExistence type="predicted"/>
<dbReference type="InterPro" id="IPR011989">
    <property type="entry name" value="ARM-like"/>
</dbReference>
<dbReference type="Proteomes" id="UP000695022">
    <property type="component" value="Unplaced"/>
</dbReference>
<evidence type="ECO:0000256" key="1">
    <source>
        <dbReference type="SAM" id="MobiDB-lite"/>
    </source>
</evidence>
<dbReference type="PANTHER" id="PTHR16199:SF4">
    <property type="entry name" value="CONDENSIN-2 COMPLEX SUBUNIT G2"/>
    <property type="match status" value="1"/>
</dbReference>
<evidence type="ECO:0000313" key="3">
    <source>
        <dbReference type="RefSeq" id="XP_014663327.1"/>
    </source>
</evidence>
<dbReference type="RefSeq" id="XP_014663327.1">
    <property type="nucleotide sequence ID" value="XM_014807841.1"/>
</dbReference>
<dbReference type="PANTHER" id="PTHR16199">
    <property type="entry name" value="CONDENSIN-2 COMPLEX SUBUNIT G2"/>
    <property type="match status" value="1"/>
</dbReference>
<name>A0ABM1DTQ6_PRICU</name>
<protein>
    <submittedName>
        <fullName evidence="3">Condensin-2 complex subunit G2-like</fullName>
    </submittedName>
</protein>
<dbReference type="InterPro" id="IPR016024">
    <property type="entry name" value="ARM-type_fold"/>
</dbReference>